<dbReference type="Pfam" id="PF01738">
    <property type="entry name" value="DLH"/>
    <property type="match status" value="1"/>
</dbReference>
<feature type="domain" description="Dienelactone hydrolase" evidence="1">
    <location>
        <begin position="28"/>
        <end position="237"/>
    </location>
</feature>
<dbReference type="InterPro" id="IPR002925">
    <property type="entry name" value="Dienelactn_hydro"/>
</dbReference>
<proteinExistence type="predicted"/>
<dbReference type="PANTHER" id="PTHR46623">
    <property type="entry name" value="CARBOXYMETHYLENEBUTENOLIDASE-RELATED"/>
    <property type="match status" value="1"/>
</dbReference>
<dbReference type="GO" id="GO:0016787">
    <property type="term" value="F:hydrolase activity"/>
    <property type="evidence" value="ECO:0007669"/>
    <property type="project" value="InterPro"/>
</dbReference>
<gene>
    <name evidence="2" type="ORF">Airi01_060250</name>
</gene>
<name>A0A9W6RL98_9ACTN</name>
<dbReference type="InterPro" id="IPR051049">
    <property type="entry name" value="Dienelactone_hydrolase-like"/>
</dbReference>
<dbReference type="PANTHER" id="PTHR46623:SF6">
    <property type="entry name" value="ALPHA_BETA-HYDROLASES SUPERFAMILY PROTEIN"/>
    <property type="match status" value="1"/>
</dbReference>
<organism evidence="2 3">
    <name type="scientific">Actinoallomurus iriomotensis</name>
    <dbReference type="NCBI Taxonomy" id="478107"/>
    <lineage>
        <taxon>Bacteria</taxon>
        <taxon>Bacillati</taxon>
        <taxon>Actinomycetota</taxon>
        <taxon>Actinomycetes</taxon>
        <taxon>Streptosporangiales</taxon>
        <taxon>Thermomonosporaceae</taxon>
        <taxon>Actinoallomurus</taxon>
    </lineage>
</organism>
<dbReference type="EMBL" id="BSTJ01000008">
    <property type="protein sequence ID" value="GLY77758.1"/>
    <property type="molecule type" value="Genomic_DNA"/>
</dbReference>
<dbReference type="Proteomes" id="UP001165135">
    <property type="component" value="Unassembled WGS sequence"/>
</dbReference>
<comment type="caution">
    <text evidence="2">The sequence shown here is derived from an EMBL/GenBank/DDBJ whole genome shotgun (WGS) entry which is preliminary data.</text>
</comment>
<protein>
    <submittedName>
        <fullName evidence="2">Carboxymethylenebutenolidase</fullName>
    </submittedName>
</protein>
<sequence>MSQEHSGHGHGPANRGRKVLATAAPLFVREPDGEPRGGAVVLHDVFGVTEYAEEVCRALARDGRLAVSPYLYYERGGPAFDAGELAVARAHMDGLTADDLACDVAAALEYVRARTPGPILVVGFSMGGYLATWAAAHHQVAAAVAVSPSGVGAPPWPGVPPAELLVAERRSPWLGVLGGADHTVDADLLTMATQAPGPPAAVEVVADAGHGFYRSGRPGHDPVATAEAWHRIHRFLRK</sequence>
<dbReference type="Gene3D" id="3.40.50.1820">
    <property type="entry name" value="alpha/beta hydrolase"/>
    <property type="match status" value="1"/>
</dbReference>
<evidence type="ECO:0000313" key="3">
    <source>
        <dbReference type="Proteomes" id="UP001165135"/>
    </source>
</evidence>
<reference evidence="2" key="1">
    <citation type="submission" date="2023-03" db="EMBL/GenBank/DDBJ databases">
        <title>Actinoallomurus iriomotensis NBRC 103681.</title>
        <authorList>
            <person name="Ichikawa N."/>
            <person name="Sato H."/>
            <person name="Tonouchi N."/>
        </authorList>
    </citation>
    <scope>NUCLEOTIDE SEQUENCE</scope>
    <source>
        <strain evidence="2">NBRC 103681</strain>
    </source>
</reference>
<evidence type="ECO:0000313" key="2">
    <source>
        <dbReference type="EMBL" id="GLY77758.1"/>
    </source>
</evidence>
<accession>A0A9W6RL98</accession>
<dbReference type="InterPro" id="IPR029058">
    <property type="entry name" value="AB_hydrolase_fold"/>
</dbReference>
<dbReference type="SUPFAM" id="SSF53474">
    <property type="entry name" value="alpha/beta-Hydrolases"/>
    <property type="match status" value="1"/>
</dbReference>
<evidence type="ECO:0000259" key="1">
    <source>
        <dbReference type="Pfam" id="PF01738"/>
    </source>
</evidence>
<dbReference type="AlphaFoldDB" id="A0A9W6RL98"/>
<dbReference type="RefSeq" id="WP_285627767.1">
    <property type="nucleotide sequence ID" value="NZ_BSTJ01000008.1"/>
</dbReference>